<accession>A0AAV4QXS5</accession>
<dbReference type="AlphaFoldDB" id="A0AAV4QXS5"/>
<dbReference type="EMBL" id="BPLR01007146">
    <property type="protein sequence ID" value="GIY14828.1"/>
    <property type="molecule type" value="Genomic_DNA"/>
</dbReference>
<evidence type="ECO:0000313" key="1">
    <source>
        <dbReference type="EMBL" id="GIY14828.1"/>
    </source>
</evidence>
<sequence length="361" mass="42948">MVVWFGSDSLKSLDLNLGEYSLFEKGIENAGFPFRFDIPDLFPAFGKIFVKDEDLYSQALVEEWKIINSLHLDLPFKQELKMRNLSQVEGYWPYIKSFCIYPSNVVFLFYKNLFIDMVTSAIGQTDQIVNVTRKMFKPLQFILEPFKRNIGSQYYQYHVTESLLPIIYKQSLDSNVIKDFLCMFDFEWFITMNQNPEMEEYIFHCANEDNIYLLRKMSNIHRWVAQSIISLHIERLNLFLKYNNMLEFQVRYYQRIMATLVTVMVYPLNTLTIQITAGQSMLTQEAQNILKLIWNSIPDPYLCFEELDDAYESLKKFCREHLFTKNIPEILEFYHETVSKVENTRNQDLYSTYAECRLEKG</sequence>
<reference evidence="1 2" key="1">
    <citation type="submission" date="2021-06" db="EMBL/GenBank/DDBJ databases">
        <title>Caerostris extrusa draft genome.</title>
        <authorList>
            <person name="Kono N."/>
            <person name="Arakawa K."/>
        </authorList>
    </citation>
    <scope>NUCLEOTIDE SEQUENCE [LARGE SCALE GENOMIC DNA]</scope>
</reference>
<proteinExistence type="predicted"/>
<name>A0AAV4QXS5_CAEEX</name>
<comment type="caution">
    <text evidence="1">The sequence shown here is derived from an EMBL/GenBank/DDBJ whole genome shotgun (WGS) entry which is preliminary data.</text>
</comment>
<protein>
    <submittedName>
        <fullName evidence="1">Uncharacterized protein</fullName>
    </submittedName>
</protein>
<organism evidence="1 2">
    <name type="scientific">Caerostris extrusa</name>
    <name type="common">Bark spider</name>
    <name type="synonym">Caerostris bankana</name>
    <dbReference type="NCBI Taxonomy" id="172846"/>
    <lineage>
        <taxon>Eukaryota</taxon>
        <taxon>Metazoa</taxon>
        <taxon>Ecdysozoa</taxon>
        <taxon>Arthropoda</taxon>
        <taxon>Chelicerata</taxon>
        <taxon>Arachnida</taxon>
        <taxon>Araneae</taxon>
        <taxon>Araneomorphae</taxon>
        <taxon>Entelegynae</taxon>
        <taxon>Araneoidea</taxon>
        <taxon>Araneidae</taxon>
        <taxon>Caerostris</taxon>
    </lineage>
</organism>
<gene>
    <name evidence="1" type="ORF">CEXT_686071</name>
</gene>
<dbReference type="Proteomes" id="UP001054945">
    <property type="component" value="Unassembled WGS sequence"/>
</dbReference>
<keyword evidence="2" id="KW-1185">Reference proteome</keyword>
<evidence type="ECO:0000313" key="2">
    <source>
        <dbReference type="Proteomes" id="UP001054945"/>
    </source>
</evidence>